<evidence type="ECO:0000256" key="1">
    <source>
        <dbReference type="ARBA" id="ARBA00023125"/>
    </source>
</evidence>
<feature type="compositionally biased region" description="Low complexity" evidence="3">
    <location>
        <begin position="127"/>
        <end position="142"/>
    </location>
</feature>
<feature type="region of interest" description="Disordered" evidence="3">
    <location>
        <begin position="114"/>
        <end position="143"/>
    </location>
</feature>
<proteinExistence type="predicted"/>
<evidence type="ECO:0000256" key="2">
    <source>
        <dbReference type="PROSITE-ProRule" id="PRU00252"/>
    </source>
</evidence>
<dbReference type="Proteomes" id="UP000298860">
    <property type="component" value="Unassembled WGS sequence"/>
</dbReference>
<evidence type="ECO:0000313" key="4">
    <source>
        <dbReference type="EMBL" id="GDY32338.1"/>
    </source>
</evidence>
<dbReference type="SUPFAM" id="SSF50249">
    <property type="entry name" value="Nucleic acid-binding proteins"/>
    <property type="match status" value="1"/>
</dbReference>
<dbReference type="CDD" id="cd04496">
    <property type="entry name" value="SSB_OBF"/>
    <property type="match status" value="1"/>
</dbReference>
<dbReference type="Gene3D" id="2.40.50.140">
    <property type="entry name" value="Nucleic acid-binding proteins"/>
    <property type="match status" value="1"/>
</dbReference>
<evidence type="ECO:0000313" key="5">
    <source>
        <dbReference type="Proteomes" id="UP000298860"/>
    </source>
</evidence>
<feature type="region of interest" description="Disordered" evidence="3">
    <location>
        <begin position="175"/>
        <end position="199"/>
    </location>
</feature>
<dbReference type="InterPro" id="IPR012340">
    <property type="entry name" value="NA-bd_OB-fold"/>
</dbReference>
<reference evidence="5" key="1">
    <citation type="submission" date="2019-04" db="EMBL/GenBank/DDBJ databases">
        <title>Draft genome sequence of Pseudonocardiaceae bacterium SL3-2-4.</title>
        <authorList>
            <person name="Ningsih F."/>
            <person name="Yokota A."/>
            <person name="Sakai Y."/>
            <person name="Nanatani K."/>
            <person name="Yabe S."/>
            <person name="Oetari A."/>
            <person name="Sjamsuridzal W."/>
        </authorList>
    </citation>
    <scope>NUCLEOTIDE SEQUENCE [LARGE SCALE GENOMIC DNA]</scope>
    <source>
        <strain evidence="5">SL3-2-4</strain>
    </source>
</reference>
<name>A0A4D4JCF3_9PSEU</name>
<sequence length="199" mass="20847">MNETNVTMVGNVASDLRQRRTAEGAKWVSFRMASTERRFDPETGRWVDGRQVFATVNCWKRLAEGVAASLGKGDPVVVTGRMYTRDYEYEGQQRVSLDVDAHAVGPDLTRCTADLRRNRPQSDGARDAPAPGAPDATAAVPADGDRAVARAVGAAAAQASPAAVGPTERSVAESAVAEAPVATGPAATGAARRRRASAA</sequence>
<feature type="compositionally biased region" description="Low complexity" evidence="3">
    <location>
        <begin position="175"/>
        <end position="190"/>
    </location>
</feature>
<comment type="caution">
    <text evidence="4">The sequence shown here is derived from an EMBL/GenBank/DDBJ whole genome shotgun (WGS) entry which is preliminary data.</text>
</comment>
<protein>
    <recommendedName>
        <fullName evidence="6">Single-stranded DNA-binding protein</fullName>
    </recommendedName>
</protein>
<dbReference type="InterPro" id="IPR000424">
    <property type="entry name" value="Primosome_PriB/ssb"/>
</dbReference>
<evidence type="ECO:0008006" key="6">
    <source>
        <dbReference type="Google" id="ProtNLM"/>
    </source>
</evidence>
<dbReference type="Pfam" id="PF00436">
    <property type="entry name" value="SSB"/>
    <property type="match status" value="1"/>
</dbReference>
<keyword evidence="5" id="KW-1185">Reference proteome</keyword>
<dbReference type="RefSeq" id="WP_192909641.1">
    <property type="nucleotide sequence ID" value="NZ_BJFL01000023.1"/>
</dbReference>
<dbReference type="PROSITE" id="PS50935">
    <property type="entry name" value="SSB"/>
    <property type="match status" value="1"/>
</dbReference>
<dbReference type="EMBL" id="BJFL01000023">
    <property type="protein sequence ID" value="GDY32338.1"/>
    <property type="molecule type" value="Genomic_DNA"/>
</dbReference>
<evidence type="ECO:0000256" key="3">
    <source>
        <dbReference type="SAM" id="MobiDB-lite"/>
    </source>
</evidence>
<organism evidence="4 5">
    <name type="scientific">Gandjariella thermophila</name>
    <dbReference type="NCBI Taxonomy" id="1931992"/>
    <lineage>
        <taxon>Bacteria</taxon>
        <taxon>Bacillati</taxon>
        <taxon>Actinomycetota</taxon>
        <taxon>Actinomycetes</taxon>
        <taxon>Pseudonocardiales</taxon>
        <taxon>Pseudonocardiaceae</taxon>
        <taxon>Gandjariella</taxon>
    </lineage>
</organism>
<keyword evidence="1 2" id="KW-0238">DNA-binding</keyword>
<dbReference type="GO" id="GO:0003697">
    <property type="term" value="F:single-stranded DNA binding"/>
    <property type="evidence" value="ECO:0007669"/>
    <property type="project" value="InterPro"/>
</dbReference>
<accession>A0A4D4JCF3</accession>
<dbReference type="AlphaFoldDB" id="A0A4D4JCF3"/>
<gene>
    <name evidence="4" type="ORF">GTS_39710</name>
</gene>